<name>A0A974WHZ0_9BACT</name>
<keyword evidence="1" id="KW-0472">Membrane</keyword>
<dbReference type="KEGG" id="fuv:JR347_06605"/>
<evidence type="ECO:0000313" key="3">
    <source>
        <dbReference type="Proteomes" id="UP000662783"/>
    </source>
</evidence>
<feature type="transmembrane region" description="Helical" evidence="1">
    <location>
        <begin position="40"/>
        <end position="59"/>
    </location>
</feature>
<protein>
    <submittedName>
        <fullName evidence="2">Uncharacterized protein</fullName>
    </submittedName>
</protein>
<dbReference type="EMBL" id="CP070608">
    <property type="protein sequence ID" value="QSE98746.1"/>
    <property type="molecule type" value="Genomic_DNA"/>
</dbReference>
<keyword evidence="3" id="KW-1185">Reference proteome</keyword>
<sequence>MEYPSGLAGPGIVVGTGMFGAAFGLITSLIILSKCSAKRAMILAVTALIVSALILLLLWRAKQAREEKRKDAQFSLISYQKRGETISMGLGMAKPNFFEKNTIYFYQPQLKKSVNEHLPLDSLVFQRTELGYTLTYAPPWFYPEYIKLDYDILLIRCMSITTDWVQVIVNKQTGKTMWMSVHDLNVEFWPSFLLKCHSVKNISTNNQLRVKPLGNSAAVNLQGIYKPVEINSDWMRVEIYNDGYQLLGDAWLRWYENGELLINYELFS</sequence>
<keyword evidence="1" id="KW-1133">Transmembrane helix</keyword>
<accession>A0A974WHZ0</accession>
<dbReference type="RefSeq" id="WP_205723260.1">
    <property type="nucleotide sequence ID" value="NZ_CP070608.1"/>
</dbReference>
<keyword evidence="1" id="KW-0812">Transmembrane</keyword>
<proteinExistence type="predicted"/>
<dbReference type="Proteomes" id="UP000662783">
    <property type="component" value="Chromosome"/>
</dbReference>
<organism evidence="2 3">
    <name type="scientific">Fulvivirga lutea</name>
    <dbReference type="NCBI Taxonomy" id="2810512"/>
    <lineage>
        <taxon>Bacteria</taxon>
        <taxon>Pseudomonadati</taxon>
        <taxon>Bacteroidota</taxon>
        <taxon>Cytophagia</taxon>
        <taxon>Cytophagales</taxon>
        <taxon>Fulvivirgaceae</taxon>
        <taxon>Fulvivirga</taxon>
    </lineage>
</organism>
<dbReference type="AlphaFoldDB" id="A0A974WHZ0"/>
<evidence type="ECO:0000313" key="2">
    <source>
        <dbReference type="EMBL" id="QSE98746.1"/>
    </source>
</evidence>
<feature type="transmembrane region" description="Helical" evidence="1">
    <location>
        <begin position="12"/>
        <end position="33"/>
    </location>
</feature>
<evidence type="ECO:0000256" key="1">
    <source>
        <dbReference type="SAM" id="Phobius"/>
    </source>
</evidence>
<reference evidence="2" key="1">
    <citation type="submission" date="2021-02" db="EMBL/GenBank/DDBJ databases">
        <title>Fulvivirga sp. S481 isolated from sea water.</title>
        <authorList>
            <person name="Bae S.S."/>
            <person name="Baek K."/>
        </authorList>
    </citation>
    <scope>NUCLEOTIDE SEQUENCE</scope>
    <source>
        <strain evidence="2">S481</strain>
    </source>
</reference>
<gene>
    <name evidence="2" type="ORF">JR347_06605</name>
</gene>